<dbReference type="GO" id="GO:0008757">
    <property type="term" value="F:S-adenosylmethionine-dependent methyltransferase activity"/>
    <property type="evidence" value="ECO:0007669"/>
    <property type="project" value="InterPro"/>
</dbReference>
<reference evidence="3" key="1">
    <citation type="submission" date="2016-06" db="EMBL/GenBank/DDBJ databases">
        <authorList>
            <person name="Varghese N."/>
        </authorList>
    </citation>
    <scope>NUCLEOTIDE SEQUENCE [LARGE SCALE GENOMIC DNA]</scope>
    <source>
        <strain evidence="3">DSM 45555</strain>
    </source>
</reference>
<dbReference type="Gene3D" id="3.40.50.150">
    <property type="entry name" value="Vaccinia Virus protein VP39"/>
    <property type="match status" value="1"/>
</dbReference>
<feature type="domain" description="Methyltransferase type 11" evidence="1">
    <location>
        <begin position="45"/>
        <end position="132"/>
    </location>
</feature>
<gene>
    <name evidence="2" type="ORF">GA0070215_10486</name>
</gene>
<evidence type="ECO:0000259" key="1">
    <source>
        <dbReference type="Pfam" id="PF08241"/>
    </source>
</evidence>
<keyword evidence="3" id="KW-1185">Reference proteome</keyword>
<evidence type="ECO:0000313" key="2">
    <source>
        <dbReference type="EMBL" id="SCE88797.1"/>
    </source>
</evidence>
<keyword evidence="2" id="KW-0808">Transferase</keyword>
<dbReference type="PANTHER" id="PTHR43591">
    <property type="entry name" value="METHYLTRANSFERASE"/>
    <property type="match status" value="1"/>
</dbReference>
<dbReference type="PANTHER" id="PTHR43591:SF24">
    <property type="entry name" value="2-METHOXY-6-POLYPRENYL-1,4-BENZOQUINOL METHYLASE, MITOCHONDRIAL"/>
    <property type="match status" value="1"/>
</dbReference>
<protein>
    <submittedName>
        <fullName evidence="2">Methyltransferase domain-containing protein</fullName>
    </submittedName>
</protein>
<dbReference type="EMBL" id="FMCV01000004">
    <property type="protein sequence ID" value="SCE88797.1"/>
    <property type="molecule type" value="Genomic_DNA"/>
</dbReference>
<dbReference type="RefSeq" id="WP_091043051.1">
    <property type="nucleotide sequence ID" value="NZ_FMCV01000004.1"/>
</dbReference>
<organism evidence="2 3">
    <name type="scientific">Micromonospora marina</name>
    <dbReference type="NCBI Taxonomy" id="307120"/>
    <lineage>
        <taxon>Bacteria</taxon>
        <taxon>Bacillati</taxon>
        <taxon>Actinomycetota</taxon>
        <taxon>Actinomycetes</taxon>
        <taxon>Micromonosporales</taxon>
        <taxon>Micromonosporaceae</taxon>
        <taxon>Micromonospora</taxon>
    </lineage>
</organism>
<accession>A0A1C4VXW1</accession>
<dbReference type="GO" id="GO:0032259">
    <property type="term" value="P:methylation"/>
    <property type="evidence" value="ECO:0007669"/>
    <property type="project" value="UniProtKB-KW"/>
</dbReference>
<keyword evidence="2" id="KW-0489">Methyltransferase</keyword>
<name>A0A1C4VXW1_9ACTN</name>
<sequence length="243" mass="25932">MARIAYHDADAEAFAATRHLTDDGLTAWRAAVTRHLTPRPGMRLLDLGAGTGAWARAFTDWFPGVEVIAVEPSAAMRARCAFAPLVAGDAGHIPLTDDSVDGVWLSTVVHHVPDLAAAAYELRRVLRPGAPVLIRSAFAGRHEAITLFDYFPEAIRVLDTYPGIADVEAAFAAAGFATAAVEQVPQVTAPSLREAAAGLRREAHTPLQLITDAEYAAGVQRLREAARTQTGPVVDALDLLVLR</sequence>
<dbReference type="InterPro" id="IPR029063">
    <property type="entry name" value="SAM-dependent_MTases_sf"/>
</dbReference>
<dbReference type="InterPro" id="IPR013216">
    <property type="entry name" value="Methyltransf_11"/>
</dbReference>
<dbReference type="SUPFAM" id="SSF53335">
    <property type="entry name" value="S-adenosyl-L-methionine-dependent methyltransferases"/>
    <property type="match status" value="1"/>
</dbReference>
<dbReference type="Proteomes" id="UP000198551">
    <property type="component" value="Unassembled WGS sequence"/>
</dbReference>
<proteinExistence type="predicted"/>
<evidence type="ECO:0000313" key="3">
    <source>
        <dbReference type="Proteomes" id="UP000198551"/>
    </source>
</evidence>
<dbReference type="CDD" id="cd02440">
    <property type="entry name" value="AdoMet_MTases"/>
    <property type="match status" value="1"/>
</dbReference>
<dbReference type="Pfam" id="PF08241">
    <property type="entry name" value="Methyltransf_11"/>
    <property type="match status" value="1"/>
</dbReference>
<dbReference type="AlphaFoldDB" id="A0A1C4VXW1"/>